<proteinExistence type="inferred from homology"/>
<dbReference type="GO" id="GO:0016491">
    <property type="term" value="F:oxidoreductase activity"/>
    <property type="evidence" value="ECO:0007669"/>
    <property type="project" value="UniProtKB-KW"/>
</dbReference>
<sequence length="261" mass="27774">MNHPAQSLFDVSGKVVVVTGGSRGIGRGIAEGFVRAGAKVYICSRKAEECEKTAAELSAFGECHGFAANLGNVEGARAFAATLAERESQVDVLVNNAGNIWVETLADYPESGWDKVYDLNVKGVFFLVQAMMPLLEASATHEDPARIITIGSIDAFHVPEHETYAYSSSKAAVHMLTRHLALKLADKHMTANVIAPGRYRSQMLENAIELEGADEMLAPIPLKRFAEGPDLAGAAIYLASRAGSFVTGAMLPVDGGHATTL</sequence>
<accession>A0A4U2YQP5</accession>
<evidence type="ECO:0000313" key="5">
    <source>
        <dbReference type="EMBL" id="TKI63668.1"/>
    </source>
</evidence>
<dbReference type="SUPFAM" id="SSF51735">
    <property type="entry name" value="NAD(P)-binding Rossmann-fold domains"/>
    <property type="match status" value="1"/>
</dbReference>
<keyword evidence="6" id="KW-1185">Reference proteome</keyword>
<dbReference type="Gene3D" id="3.40.50.720">
    <property type="entry name" value="NAD(P)-binding Rossmann-like Domain"/>
    <property type="match status" value="1"/>
</dbReference>
<reference evidence="5 6" key="1">
    <citation type="submission" date="2019-04" db="EMBL/GenBank/DDBJ databases">
        <authorList>
            <person name="Dong K."/>
        </authorList>
    </citation>
    <scope>NUCLEOTIDE SEQUENCE [LARGE SCALE GENOMIC DNA]</scope>
    <source>
        <strain evidence="6">dk3543</strain>
    </source>
</reference>
<evidence type="ECO:0000256" key="3">
    <source>
        <dbReference type="ARBA" id="ARBA00023002"/>
    </source>
</evidence>
<gene>
    <name evidence="5" type="ORF">FC770_00290</name>
</gene>
<keyword evidence="2" id="KW-0521">NADP</keyword>
<dbReference type="Proteomes" id="UP000307808">
    <property type="component" value="Unassembled WGS sequence"/>
</dbReference>
<dbReference type="PROSITE" id="PS00061">
    <property type="entry name" value="ADH_SHORT"/>
    <property type="match status" value="1"/>
</dbReference>
<evidence type="ECO:0000256" key="2">
    <source>
        <dbReference type="ARBA" id="ARBA00022857"/>
    </source>
</evidence>
<evidence type="ECO:0000256" key="4">
    <source>
        <dbReference type="RuleBase" id="RU000363"/>
    </source>
</evidence>
<dbReference type="InterPro" id="IPR036291">
    <property type="entry name" value="NAD(P)-bd_dom_sf"/>
</dbReference>
<name>A0A4U2YQP5_9ACTN</name>
<dbReference type="RefSeq" id="WP_137064133.1">
    <property type="nucleotide sequence ID" value="NZ_CP040748.1"/>
</dbReference>
<dbReference type="PRINTS" id="PR00081">
    <property type="entry name" value="GDHRDH"/>
</dbReference>
<comment type="caution">
    <text evidence="5">The sequence shown here is derived from an EMBL/GenBank/DDBJ whole genome shotgun (WGS) entry which is preliminary data.</text>
</comment>
<dbReference type="InterPro" id="IPR020904">
    <property type="entry name" value="Sc_DH/Rdtase_CS"/>
</dbReference>
<evidence type="ECO:0000256" key="1">
    <source>
        <dbReference type="ARBA" id="ARBA00006484"/>
    </source>
</evidence>
<evidence type="ECO:0000313" key="6">
    <source>
        <dbReference type="Proteomes" id="UP000307808"/>
    </source>
</evidence>
<dbReference type="EMBL" id="SZPY01000001">
    <property type="protein sequence ID" value="TKI63668.1"/>
    <property type="molecule type" value="Genomic_DNA"/>
</dbReference>
<dbReference type="PANTHER" id="PTHR43618">
    <property type="entry name" value="7-ALPHA-HYDROXYSTEROID DEHYDROGENASE"/>
    <property type="match status" value="1"/>
</dbReference>
<protein>
    <submittedName>
        <fullName evidence="5">SDR family oxidoreductase</fullName>
    </submittedName>
</protein>
<dbReference type="InterPro" id="IPR002347">
    <property type="entry name" value="SDR_fam"/>
</dbReference>
<dbReference type="FunFam" id="3.40.50.720:FF:000084">
    <property type="entry name" value="Short-chain dehydrogenase reductase"/>
    <property type="match status" value="1"/>
</dbReference>
<dbReference type="PANTHER" id="PTHR43618:SF8">
    <property type="entry name" value="7ALPHA-HYDROXYSTEROID DEHYDROGENASE"/>
    <property type="match status" value="1"/>
</dbReference>
<dbReference type="InterPro" id="IPR052178">
    <property type="entry name" value="Sec_Metab_Biosynth_SDR"/>
</dbReference>
<organism evidence="5 6">
    <name type="scientific">Nocardioides jishulii</name>
    <dbReference type="NCBI Taxonomy" id="2575440"/>
    <lineage>
        <taxon>Bacteria</taxon>
        <taxon>Bacillati</taxon>
        <taxon>Actinomycetota</taxon>
        <taxon>Actinomycetes</taxon>
        <taxon>Propionibacteriales</taxon>
        <taxon>Nocardioidaceae</taxon>
        <taxon>Nocardioides</taxon>
    </lineage>
</organism>
<dbReference type="Pfam" id="PF00106">
    <property type="entry name" value="adh_short"/>
    <property type="match status" value="1"/>
</dbReference>
<dbReference type="PRINTS" id="PR00080">
    <property type="entry name" value="SDRFAMILY"/>
</dbReference>
<comment type="similarity">
    <text evidence="1 4">Belongs to the short-chain dehydrogenases/reductases (SDR) family.</text>
</comment>
<dbReference type="OrthoDB" id="286404at2"/>
<dbReference type="AlphaFoldDB" id="A0A4U2YQP5"/>
<keyword evidence="3" id="KW-0560">Oxidoreductase</keyword>